<keyword evidence="1" id="KW-0067">ATP-binding</keyword>
<sequence>MRIGDRILASLLMQLRMRGKRSSGIFLGSLVVDDESTMCKLTLARLDRLLRAAKRVADVPFGGVHVVLVGDFLQLPPVGAEPLYRHPISSRHPILMILRNWSAIGPIQSGAGGCQFARRGTWLPEFGGLINARLTTESNALEEWGLRKTMARQTTLPVYRLITCSYRQLPNFFQKESFRYALLLISRES</sequence>
<comment type="similarity">
    <text evidence="1">Belongs to the helicase family.</text>
</comment>
<keyword evidence="1" id="KW-0227">DNA damage</keyword>
<keyword evidence="1" id="KW-0378">Hydrolase</keyword>
<accession>A0A225VZI4</accession>
<dbReference type="EMBL" id="NBNE01002461">
    <property type="protein sequence ID" value="OWZ10379.1"/>
    <property type="molecule type" value="Genomic_DNA"/>
</dbReference>
<dbReference type="Gene3D" id="3.40.50.300">
    <property type="entry name" value="P-loop containing nucleotide triphosphate hydrolases"/>
    <property type="match status" value="1"/>
</dbReference>
<keyword evidence="1" id="KW-0234">DNA repair</keyword>
<evidence type="ECO:0000313" key="4">
    <source>
        <dbReference type="Proteomes" id="UP000198211"/>
    </source>
</evidence>
<dbReference type="GO" id="GO:0043139">
    <property type="term" value="F:5'-3' DNA helicase activity"/>
    <property type="evidence" value="ECO:0007669"/>
    <property type="project" value="UniProtKB-EC"/>
</dbReference>
<keyword evidence="4" id="KW-1185">Reference proteome</keyword>
<comment type="catalytic activity">
    <reaction evidence="1">
        <text>ATP + H2O = ADP + phosphate + H(+)</text>
        <dbReference type="Rhea" id="RHEA:13065"/>
        <dbReference type="ChEBI" id="CHEBI:15377"/>
        <dbReference type="ChEBI" id="CHEBI:15378"/>
        <dbReference type="ChEBI" id="CHEBI:30616"/>
        <dbReference type="ChEBI" id="CHEBI:43474"/>
        <dbReference type="ChEBI" id="CHEBI:456216"/>
        <dbReference type="EC" id="5.6.2.3"/>
    </reaction>
</comment>
<dbReference type="AlphaFoldDB" id="A0A225VZI4"/>
<keyword evidence="1 3" id="KW-0347">Helicase</keyword>
<keyword evidence="1" id="KW-0547">Nucleotide-binding</keyword>
<feature type="domain" description="DNA helicase Pif1-like DEAD-box helicase" evidence="2">
    <location>
        <begin position="14"/>
        <end position="81"/>
    </location>
</feature>
<name>A0A225VZI4_9STRA</name>
<evidence type="ECO:0000256" key="1">
    <source>
        <dbReference type="RuleBase" id="RU363044"/>
    </source>
</evidence>
<dbReference type="GO" id="GO:0005524">
    <property type="term" value="F:ATP binding"/>
    <property type="evidence" value="ECO:0007669"/>
    <property type="project" value="UniProtKB-KW"/>
</dbReference>
<dbReference type="InterPro" id="IPR010285">
    <property type="entry name" value="DNA_helicase_pif1-like_DEAD"/>
</dbReference>
<organism evidence="3 4">
    <name type="scientific">Phytophthora megakarya</name>
    <dbReference type="NCBI Taxonomy" id="4795"/>
    <lineage>
        <taxon>Eukaryota</taxon>
        <taxon>Sar</taxon>
        <taxon>Stramenopiles</taxon>
        <taxon>Oomycota</taxon>
        <taxon>Peronosporomycetes</taxon>
        <taxon>Peronosporales</taxon>
        <taxon>Peronosporaceae</taxon>
        <taxon>Phytophthora</taxon>
    </lineage>
</organism>
<evidence type="ECO:0000259" key="2">
    <source>
        <dbReference type="Pfam" id="PF05970"/>
    </source>
</evidence>
<dbReference type="EC" id="5.6.2.3" evidence="1"/>
<proteinExistence type="inferred from homology"/>
<protein>
    <recommendedName>
        <fullName evidence="1">ATP-dependent DNA helicase</fullName>
        <ecNumber evidence="1">5.6.2.3</ecNumber>
    </recommendedName>
</protein>
<dbReference type="GO" id="GO:0000723">
    <property type="term" value="P:telomere maintenance"/>
    <property type="evidence" value="ECO:0007669"/>
    <property type="project" value="InterPro"/>
</dbReference>
<dbReference type="OrthoDB" id="129312at2759"/>
<dbReference type="Pfam" id="PF05970">
    <property type="entry name" value="PIF1"/>
    <property type="match status" value="1"/>
</dbReference>
<dbReference type="Proteomes" id="UP000198211">
    <property type="component" value="Unassembled WGS sequence"/>
</dbReference>
<gene>
    <name evidence="3" type="ORF">PHMEG_00016775</name>
</gene>
<keyword evidence="1" id="KW-0233">DNA recombination</keyword>
<dbReference type="InterPro" id="IPR027417">
    <property type="entry name" value="P-loop_NTPase"/>
</dbReference>
<reference evidence="4" key="1">
    <citation type="submission" date="2017-03" db="EMBL/GenBank/DDBJ databases">
        <title>Phytopthora megakarya and P. palmivora, two closely related causual agents of cacao black pod achieved similar genome size and gene model numbers by different mechanisms.</title>
        <authorList>
            <person name="Ali S."/>
            <person name="Shao J."/>
            <person name="Larry D.J."/>
            <person name="Kronmiller B."/>
            <person name="Shen D."/>
            <person name="Strem M.D."/>
            <person name="Melnick R.L."/>
            <person name="Guiltinan M.J."/>
            <person name="Tyler B.M."/>
            <person name="Meinhardt L.W."/>
            <person name="Bailey B.A."/>
        </authorList>
    </citation>
    <scope>NUCLEOTIDE SEQUENCE [LARGE SCALE GENOMIC DNA]</scope>
    <source>
        <strain evidence="4">zdho120</strain>
    </source>
</reference>
<comment type="caution">
    <text evidence="3">The sequence shown here is derived from an EMBL/GenBank/DDBJ whole genome shotgun (WGS) entry which is preliminary data.</text>
</comment>
<dbReference type="GO" id="GO:0006310">
    <property type="term" value="P:DNA recombination"/>
    <property type="evidence" value="ECO:0007669"/>
    <property type="project" value="UniProtKB-KW"/>
</dbReference>
<dbReference type="GO" id="GO:0016887">
    <property type="term" value="F:ATP hydrolysis activity"/>
    <property type="evidence" value="ECO:0007669"/>
    <property type="project" value="RHEA"/>
</dbReference>
<dbReference type="GO" id="GO:0006281">
    <property type="term" value="P:DNA repair"/>
    <property type="evidence" value="ECO:0007669"/>
    <property type="project" value="UniProtKB-KW"/>
</dbReference>
<comment type="cofactor">
    <cofactor evidence="1">
        <name>Mg(2+)</name>
        <dbReference type="ChEBI" id="CHEBI:18420"/>
    </cofactor>
</comment>
<evidence type="ECO:0000313" key="3">
    <source>
        <dbReference type="EMBL" id="OWZ10379.1"/>
    </source>
</evidence>